<sequence>MRETDKRIAPPADFAIIGGGPAGLMAADYLSRHGQKVTLYERMPTVGRKFLMAGKSGLNLTHNENFERFITRYGDRLPFLKPMIDGFTPTDLRRWADDLGAETYAGTSGKIFPKVMKASPLLRAWISKLQEQGVVIKTRHQWLRFKDGGHVVHTPEGELFIKPDATIFALGGASWPKLGSDGRWQTEFAAHSIDFEPLKPANCGFDVDWSETIKERFAGEPVKTVLASAGGQSLQGEFVITPNGVEGSLIYAFSAYLRDTLLEKQKAVLTLDLAPALSSHKIKEALERQNPKASFSTKLRKATGLSPVKIALLRELPALLPHEDIVDRIKNYPLHMQKPRPIEEVISSAGGVRFGALNDDLMLRSHRGTFIAGEMLDWEAPTGGYLLTACFASGLHSARGALKWVSQS</sequence>
<keyword evidence="7" id="KW-1185">Reference proteome</keyword>
<dbReference type="SUPFAM" id="SSF160996">
    <property type="entry name" value="HI0933 insert domain-like"/>
    <property type="match status" value="1"/>
</dbReference>
<dbReference type="SUPFAM" id="SSF51905">
    <property type="entry name" value="FAD/NAD(P)-binding domain"/>
    <property type="match status" value="1"/>
</dbReference>
<dbReference type="EMBL" id="JACIIU010000010">
    <property type="protein sequence ID" value="MBB6261604.1"/>
    <property type="molecule type" value="Genomic_DNA"/>
</dbReference>
<evidence type="ECO:0000256" key="2">
    <source>
        <dbReference type="ARBA" id="ARBA00022630"/>
    </source>
</evidence>
<dbReference type="Gene3D" id="1.10.8.260">
    <property type="entry name" value="HI0933 insert domain-like"/>
    <property type="match status" value="1"/>
</dbReference>
<dbReference type="RefSeq" id="WP_184223111.1">
    <property type="nucleotide sequence ID" value="NZ_JACIIU010000010.1"/>
</dbReference>
<evidence type="ECO:0000256" key="3">
    <source>
        <dbReference type="ARBA" id="ARBA00022827"/>
    </source>
</evidence>
<dbReference type="PRINTS" id="PR00419">
    <property type="entry name" value="ADXRDTASE"/>
</dbReference>
<dbReference type="InterPro" id="IPR055178">
    <property type="entry name" value="RsdA/BaiN/AoA(So)-like_dom"/>
</dbReference>
<organism evidence="6 7">
    <name type="scientific">Paenochrobactrum gallinarii</name>
    <dbReference type="NCBI Taxonomy" id="643673"/>
    <lineage>
        <taxon>Bacteria</taxon>
        <taxon>Pseudomonadati</taxon>
        <taxon>Pseudomonadota</taxon>
        <taxon>Alphaproteobacteria</taxon>
        <taxon>Hyphomicrobiales</taxon>
        <taxon>Brucellaceae</taxon>
        <taxon>Paenochrobactrum</taxon>
    </lineage>
</organism>
<dbReference type="AlphaFoldDB" id="A0A841M7T9"/>
<gene>
    <name evidence="6" type="ORF">FHS77_002163</name>
</gene>
<dbReference type="PANTHER" id="PTHR42887:SF1">
    <property type="entry name" value="BLR3961 PROTEIN"/>
    <property type="match status" value="1"/>
</dbReference>
<dbReference type="Proteomes" id="UP000555393">
    <property type="component" value="Unassembled WGS sequence"/>
</dbReference>
<dbReference type="InterPro" id="IPR004792">
    <property type="entry name" value="BaiN-like"/>
</dbReference>
<evidence type="ECO:0000259" key="5">
    <source>
        <dbReference type="Pfam" id="PF22780"/>
    </source>
</evidence>
<dbReference type="InterPro" id="IPR022460">
    <property type="entry name" value="Flavoprotein_PP4765"/>
</dbReference>
<proteinExistence type="predicted"/>
<evidence type="ECO:0000313" key="7">
    <source>
        <dbReference type="Proteomes" id="UP000555393"/>
    </source>
</evidence>
<dbReference type="Gene3D" id="2.40.30.10">
    <property type="entry name" value="Translation factors"/>
    <property type="match status" value="1"/>
</dbReference>
<evidence type="ECO:0000259" key="4">
    <source>
        <dbReference type="Pfam" id="PF03486"/>
    </source>
</evidence>
<evidence type="ECO:0008006" key="8">
    <source>
        <dbReference type="Google" id="ProtNLM"/>
    </source>
</evidence>
<reference evidence="6 7" key="1">
    <citation type="submission" date="2020-08" db="EMBL/GenBank/DDBJ databases">
        <title>Genomic Encyclopedia of Type Strains, Phase IV (KMG-IV): sequencing the most valuable type-strain genomes for metagenomic binning, comparative biology and taxonomic classification.</title>
        <authorList>
            <person name="Goeker M."/>
        </authorList>
    </citation>
    <scope>NUCLEOTIDE SEQUENCE [LARGE SCALE GENOMIC DNA]</scope>
    <source>
        <strain evidence="6 7">DSM 22336</strain>
    </source>
</reference>
<dbReference type="PANTHER" id="PTHR42887">
    <property type="entry name" value="OS12G0638800 PROTEIN"/>
    <property type="match status" value="1"/>
</dbReference>
<comment type="cofactor">
    <cofactor evidence="1">
        <name>FAD</name>
        <dbReference type="ChEBI" id="CHEBI:57692"/>
    </cofactor>
</comment>
<accession>A0A841M7T9</accession>
<dbReference type="Gene3D" id="3.50.50.60">
    <property type="entry name" value="FAD/NAD(P)-binding domain"/>
    <property type="match status" value="1"/>
</dbReference>
<dbReference type="Pfam" id="PF03486">
    <property type="entry name" value="HI0933_like"/>
    <property type="match status" value="1"/>
</dbReference>
<dbReference type="NCBIfam" id="TIGR03862">
    <property type="entry name" value="flavo_PP4765"/>
    <property type="match status" value="1"/>
</dbReference>
<keyword evidence="3" id="KW-0274">FAD</keyword>
<dbReference type="InterPro" id="IPR036188">
    <property type="entry name" value="FAD/NAD-bd_sf"/>
</dbReference>
<dbReference type="NCBIfam" id="TIGR00275">
    <property type="entry name" value="aminoacetone oxidase family FAD-binding enzyme"/>
    <property type="match status" value="1"/>
</dbReference>
<name>A0A841M7T9_9HYPH</name>
<comment type="caution">
    <text evidence="6">The sequence shown here is derived from an EMBL/GenBank/DDBJ whole genome shotgun (WGS) entry which is preliminary data.</text>
</comment>
<evidence type="ECO:0000313" key="6">
    <source>
        <dbReference type="EMBL" id="MBB6261604.1"/>
    </source>
</evidence>
<protein>
    <recommendedName>
        <fullName evidence="8">TIGR03862 family flavoprotein</fullName>
    </recommendedName>
</protein>
<dbReference type="InterPro" id="IPR023166">
    <property type="entry name" value="BaiN-like_dom_sf"/>
</dbReference>
<dbReference type="Pfam" id="PF22780">
    <property type="entry name" value="HI0933_like_1st"/>
    <property type="match status" value="1"/>
</dbReference>
<feature type="domain" description="RsdA/BaiN/AoA(So)-like Rossmann fold-like" evidence="4">
    <location>
        <begin position="13"/>
        <end position="398"/>
    </location>
</feature>
<feature type="domain" description="RsdA/BaiN/AoA(So)-like insert" evidence="5">
    <location>
        <begin position="199"/>
        <end position="345"/>
    </location>
</feature>
<dbReference type="InterPro" id="IPR057661">
    <property type="entry name" value="RsdA/BaiN/AoA(So)_Rossmann"/>
</dbReference>
<evidence type="ECO:0000256" key="1">
    <source>
        <dbReference type="ARBA" id="ARBA00001974"/>
    </source>
</evidence>
<keyword evidence="2" id="KW-0285">Flavoprotein</keyword>